<sequence>MDCGVCKLCKHSDETILHALIECEHAKLFWAEAVLQRGIKLPRLHPASWAGDILQRDLLSKEDAAVAITVMWCIWSSRNNCLHGKEKFQPKRSLELVGELVSALELPASKQKAPAVKHVWRSRRMALLL</sequence>
<dbReference type="Gramene" id="PNT68029">
    <property type="protein sequence ID" value="PNT68029"/>
    <property type="gene ID" value="BRADI_3g34905v3"/>
</dbReference>
<dbReference type="EMBL" id="CM000882">
    <property type="protein sequence ID" value="PNT68029.1"/>
    <property type="molecule type" value="Genomic_DNA"/>
</dbReference>
<dbReference type="InParanoid" id="A0A2K2D174"/>
<organism evidence="1">
    <name type="scientific">Brachypodium distachyon</name>
    <name type="common">Purple false brome</name>
    <name type="synonym">Trachynia distachya</name>
    <dbReference type="NCBI Taxonomy" id="15368"/>
    <lineage>
        <taxon>Eukaryota</taxon>
        <taxon>Viridiplantae</taxon>
        <taxon>Streptophyta</taxon>
        <taxon>Embryophyta</taxon>
        <taxon>Tracheophyta</taxon>
        <taxon>Spermatophyta</taxon>
        <taxon>Magnoliopsida</taxon>
        <taxon>Liliopsida</taxon>
        <taxon>Poales</taxon>
        <taxon>Poaceae</taxon>
        <taxon>BOP clade</taxon>
        <taxon>Pooideae</taxon>
        <taxon>Stipodae</taxon>
        <taxon>Brachypodieae</taxon>
        <taxon>Brachypodium</taxon>
    </lineage>
</organism>
<reference evidence="2" key="3">
    <citation type="submission" date="2018-08" db="UniProtKB">
        <authorList>
            <consortium name="EnsemblPlants"/>
        </authorList>
    </citation>
    <scope>IDENTIFICATION</scope>
    <source>
        <strain evidence="2">cv. Bd21</strain>
    </source>
</reference>
<accession>A0A2K2D174</accession>
<evidence type="ECO:0000313" key="3">
    <source>
        <dbReference type="Proteomes" id="UP000008810"/>
    </source>
</evidence>
<gene>
    <name evidence="1" type="ORF">BRADI_3g34905v3</name>
</gene>
<dbReference type="Proteomes" id="UP000008810">
    <property type="component" value="Chromosome 3"/>
</dbReference>
<evidence type="ECO:0000313" key="1">
    <source>
        <dbReference type="EMBL" id="PNT68029.1"/>
    </source>
</evidence>
<dbReference type="AlphaFoldDB" id="A0A2K2D174"/>
<evidence type="ECO:0000313" key="2">
    <source>
        <dbReference type="EnsemblPlants" id="PNT68029"/>
    </source>
</evidence>
<name>A0A2K2D174_BRADI</name>
<keyword evidence="3" id="KW-1185">Reference proteome</keyword>
<evidence type="ECO:0008006" key="4">
    <source>
        <dbReference type="Google" id="ProtNLM"/>
    </source>
</evidence>
<protein>
    <recommendedName>
        <fullName evidence="4">Reverse transcriptase zinc-binding domain-containing protein</fullName>
    </recommendedName>
</protein>
<dbReference type="OrthoDB" id="686325at2759"/>
<reference evidence="1 2" key="1">
    <citation type="journal article" date="2010" name="Nature">
        <title>Genome sequencing and analysis of the model grass Brachypodium distachyon.</title>
        <authorList>
            <consortium name="International Brachypodium Initiative"/>
        </authorList>
    </citation>
    <scope>NUCLEOTIDE SEQUENCE [LARGE SCALE GENOMIC DNA]</scope>
    <source>
        <strain evidence="1 2">Bd21</strain>
    </source>
</reference>
<dbReference type="EnsemblPlants" id="PNT68029">
    <property type="protein sequence ID" value="PNT68029"/>
    <property type="gene ID" value="BRADI_3g34905v3"/>
</dbReference>
<reference evidence="1" key="2">
    <citation type="submission" date="2017-06" db="EMBL/GenBank/DDBJ databases">
        <title>WGS assembly of Brachypodium distachyon.</title>
        <authorList>
            <consortium name="The International Brachypodium Initiative"/>
            <person name="Lucas S."/>
            <person name="Harmon-Smith M."/>
            <person name="Lail K."/>
            <person name="Tice H."/>
            <person name="Grimwood J."/>
            <person name="Bruce D."/>
            <person name="Barry K."/>
            <person name="Shu S."/>
            <person name="Lindquist E."/>
            <person name="Wang M."/>
            <person name="Pitluck S."/>
            <person name="Vogel J.P."/>
            <person name="Garvin D.F."/>
            <person name="Mockler T.C."/>
            <person name="Schmutz J."/>
            <person name="Rokhsar D."/>
            <person name="Bevan M.W."/>
        </authorList>
    </citation>
    <scope>NUCLEOTIDE SEQUENCE</scope>
    <source>
        <strain evidence="1">Bd21</strain>
    </source>
</reference>
<proteinExistence type="predicted"/>